<proteinExistence type="predicted"/>
<gene>
    <name evidence="1" type="ORF">HSR121_2395</name>
</gene>
<name>A0A897N8K5_9EURY</name>
<reference evidence="1" key="1">
    <citation type="submission" date="2020-11" db="EMBL/GenBank/DDBJ databases">
        <title>Carbohydrate-dependent, anaerobic sulfur respiration: A novel catabolism in halophilic archaea.</title>
        <authorList>
            <person name="Sorokin D.Y."/>
            <person name="Messina E."/>
            <person name="Smedile F."/>
            <person name="La Cono V."/>
            <person name="Hallsworth J.E."/>
            <person name="Yakimov M.M."/>
        </authorList>
    </citation>
    <scope>NUCLEOTIDE SEQUENCE</scope>
    <source>
        <strain evidence="1">HSR12-1</strain>
    </source>
</reference>
<evidence type="ECO:0000313" key="2">
    <source>
        <dbReference type="Proteomes" id="UP000663525"/>
    </source>
</evidence>
<accession>A0A897N8K5</accession>
<dbReference type="AlphaFoldDB" id="A0A897N8K5"/>
<dbReference type="EMBL" id="CP064787">
    <property type="protein sequence ID" value="QSG06716.1"/>
    <property type="molecule type" value="Genomic_DNA"/>
</dbReference>
<sequence length="128" mass="13170">MTPAKAADESMIRLLLSDASRNRLTGERGFGTTLVIVGESALVSILLLPLTAVGLGLVVQQVPADPEAAIDAMERMQNGTTPVSFVVGLTRGPWEAAIQAAGIATVHEIPLGKAALVTFGLGVIGLLL</sequence>
<protein>
    <submittedName>
        <fullName evidence="1">Putative conserved membrane protein, Yip1family</fullName>
    </submittedName>
</protein>
<evidence type="ECO:0000313" key="1">
    <source>
        <dbReference type="EMBL" id="QSG06716.1"/>
    </source>
</evidence>
<dbReference type="Proteomes" id="UP000663525">
    <property type="component" value="Chromosome"/>
</dbReference>
<organism evidence="1 2">
    <name type="scientific">Halapricum desulfuricans</name>
    <dbReference type="NCBI Taxonomy" id="2841257"/>
    <lineage>
        <taxon>Archaea</taxon>
        <taxon>Methanobacteriati</taxon>
        <taxon>Methanobacteriota</taxon>
        <taxon>Stenosarchaea group</taxon>
        <taxon>Halobacteria</taxon>
        <taxon>Halobacteriales</taxon>
        <taxon>Haloarculaceae</taxon>
        <taxon>Halapricum</taxon>
    </lineage>
</organism>